<feature type="coiled-coil region" evidence="1">
    <location>
        <begin position="893"/>
        <end position="920"/>
    </location>
</feature>
<dbReference type="InterPro" id="IPR011701">
    <property type="entry name" value="MFS"/>
</dbReference>
<evidence type="ECO:0000256" key="1">
    <source>
        <dbReference type="SAM" id="Coils"/>
    </source>
</evidence>
<evidence type="ECO:0008006" key="5">
    <source>
        <dbReference type="Google" id="ProtNLM"/>
    </source>
</evidence>
<keyword evidence="2" id="KW-1133">Transmembrane helix</keyword>
<feature type="transmembrane region" description="Helical" evidence="2">
    <location>
        <begin position="391"/>
        <end position="416"/>
    </location>
</feature>
<feature type="transmembrane region" description="Helical" evidence="2">
    <location>
        <begin position="642"/>
        <end position="660"/>
    </location>
</feature>
<dbReference type="SUPFAM" id="SSF103473">
    <property type="entry name" value="MFS general substrate transporter"/>
    <property type="match status" value="1"/>
</dbReference>
<name>A0AAE9JDH0_CAEBR</name>
<keyword evidence="2" id="KW-0472">Membrane</keyword>
<evidence type="ECO:0000256" key="2">
    <source>
        <dbReference type="SAM" id="Phobius"/>
    </source>
</evidence>
<accession>A0AAE9JDH0</accession>
<feature type="transmembrane region" description="Helical" evidence="2">
    <location>
        <begin position="737"/>
        <end position="756"/>
    </location>
</feature>
<feature type="transmembrane region" description="Helical" evidence="2">
    <location>
        <begin position="515"/>
        <end position="537"/>
    </location>
</feature>
<feature type="transmembrane region" description="Helical" evidence="2">
    <location>
        <begin position="710"/>
        <end position="731"/>
    </location>
</feature>
<feature type="transmembrane region" description="Helical" evidence="2">
    <location>
        <begin position="680"/>
        <end position="698"/>
    </location>
</feature>
<organism evidence="3 4">
    <name type="scientific">Caenorhabditis briggsae</name>
    <dbReference type="NCBI Taxonomy" id="6238"/>
    <lineage>
        <taxon>Eukaryota</taxon>
        <taxon>Metazoa</taxon>
        <taxon>Ecdysozoa</taxon>
        <taxon>Nematoda</taxon>
        <taxon>Chromadorea</taxon>
        <taxon>Rhabditida</taxon>
        <taxon>Rhabditina</taxon>
        <taxon>Rhabditomorpha</taxon>
        <taxon>Rhabditoidea</taxon>
        <taxon>Rhabditidae</taxon>
        <taxon>Peloderinae</taxon>
        <taxon>Caenorhabditis</taxon>
    </lineage>
</organism>
<keyword evidence="2" id="KW-0812">Transmembrane</keyword>
<dbReference type="InterPro" id="IPR036259">
    <property type="entry name" value="MFS_trans_sf"/>
</dbReference>
<evidence type="ECO:0000313" key="3">
    <source>
        <dbReference type="EMBL" id="UMM27322.1"/>
    </source>
</evidence>
<feature type="transmembrane region" description="Helical" evidence="2">
    <location>
        <begin position="462"/>
        <end position="483"/>
    </location>
</feature>
<sequence length="924" mass="107386">MPIALSKLPWDLQGLILKEMKSYHDIFMISLCSQKVKSVIRSVNWNEPALEYLLLGTKFQVKIGEKHDLQNLIICNQVKKFNRSSKQKLFIGDVKLRCGLRKSYRPNRGAFHYIKIKESFKKSFVSAVQNHVNYLFRNFSIIDLRYQMEEDIESLPVIPGIKNAEIISNPEDKKAISTECLDKFFRSNPNQISASIELEITSVLNQNSSLFGLQNIMIAHAREHCSTLLWNFNGQNALFFDSTLKNDDIIRFLRGWMSGNAYQNVENVLIEKNNYNENPNEVLMTIESTEYDIETRPKEYFFDPRIFGYSNEELLECFDAREIERMNDGRKALFVRKTRNDFDDFWIRYTGFAPDETMISADALKAPFFSATRCSTDSVPAYKSFLHRTRFLLLLLVILLNAVVYSNTILINFTLICMSEESLENVLNGTQNDYELLREAMAASMNDFRSSWFTFTGFQRSIIFMVAPLGSLIAIWPTWFFIMKFGYRRVCSVTCLISTLLCAFLPWSIFYGFPFVATTQFLLGAMAPSALLLVPSVIRKWSTRKNDHFCFLVLSTFQQISPSFLYPIAAYISKSFFGWPVVFYFQSIISFLATIAFFYFYKETPIRHANVSSNELERIQRDESVRGNIDYKKMILCRQYQSVSLCNFSYFLLLSFFIQYLPTYLFNIMDQSLEKSACTVSLIMTVHLILKIFISRIFEKNPLLTSIYSIKFLCFASLTGSALIMITLFLIKFLFEIQLIFYAAIAAFLSLSWPSLFKSSNIISNKYYLPVMIRTQIVLFYFASVMSNILPLIFGRRDNWESWRFIWLGMSILLIVSVVFFWISFKFDKSDWDTVILDPPPEPVKPEEIAPVSHIRPCTYSTTFDNEIVVSIISRGLERCDTCKKLGIDSKVHPKTENDLIRTRRQLDELLQEKEEARVSITRF</sequence>
<dbReference type="CDD" id="cd06174">
    <property type="entry name" value="MFS"/>
    <property type="match status" value="1"/>
</dbReference>
<dbReference type="Pfam" id="PF07690">
    <property type="entry name" value="MFS_1"/>
    <property type="match status" value="1"/>
</dbReference>
<dbReference type="AlphaFoldDB" id="A0AAE9JDH0"/>
<evidence type="ECO:0000313" key="4">
    <source>
        <dbReference type="Proteomes" id="UP000829354"/>
    </source>
</evidence>
<keyword evidence="4" id="KW-1185">Reference proteome</keyword>
<gene>
    <name evidence="3" type="ORF">L5515_010663</name>
</gene>
<dbReference type="PANTHER" id="PTHR45757:SF30">
    <property type="entry name" value="MFS DOMAIN-CONTAINING PROTEIN"/>
    <property type="match status" value="1"/>
</dbReference>
<dbReference type="EMBL" id="CP092623">
    <property type="protein sequence ID" value="UMM27322.1"/>
    <property type="molecule type" value="Genomic_DNA"/>
</dbReference>
<feature type="transmembrane region" description="Helical" evidence="2">
    <location>
        <begin position="806"/>
        <end position="825"/>
    </location>
</feature>
<feature type="transmembrane region" description="Helical" evidence="2">
    <location>
        <begin position="581"/>
        <end position="601"/>
    </location>
</feature>
<keyword evidence="1" id="KW-0175">Coiled coil</keyword>
<dbReference type="PANTHER" id="PTHR45757">
    <property type="entry name" value="PROTEIN CBG23364-RELATED"/>
    <property type="match status" value="1"/>
</dbReference>
<dbReference type="GO" id="GO:0022857">
    <property type="term" value="F:transmembrane transporter activity"/>
    <property type="evidence" value="ECO:0007669"/>
    <property type="project" value="InterPro"/>
</dbReference>
<proteinExistence type="predicted"/>
<feature type="transmembrane region" description="Helical" evidence="2">
    <location>
        <begin position="490"/>
        <end position="509"/>
    </location>
</feature>
<feature type="transmembrane region" description="Helical" evidence="2">
    <location>
        <begin position="777"/>
        <end position="794"/>
    </location>
</feature>
<dbReference type="Proteomes" id="UP000829354">
    <property type="component" value="Chromosome IV"/>
</dbReference>
<reference evidence="3 4" key="1">
    <citation type="submission" date="2022-04" db="EMBL/GenBank/DDBJ databases">
        <title>Chromosome-level reference genomes for two strains of Caenorhabditis briggsae: an improved platform for comparative genomics.</title>
        <authorList>
            <person name="Stevens L."/>
            <person name="Andersen E."/>
        </authorList>
    </citation>
    <scope>NUCLEOTIDE SEQUENCE [LARGE SCALE GENOMIC DNA]</scope>
    <source>
        <strain evidence="3">VX34</strain>
        <tissue evidence="3">Whole-organism</tissue>
    </source>
</reference>
<dbReference type="Gene3D" id="1.20.1250.20">
    <property type="entry name" value="MFS general substrate transporter like domains"/>
    <property type="match status" value="2"/>
</dbReference>
<feature type="transmembrane region" description="Helical" evidence="2">
    <location>
        <begin position="549"/>
        <end position="569"/>
    </location>
</feature>
<protein>
    <recommendedName>
        <fullName evidence="5">F-box domain-containing protein</fullName>
    </recommendedName>
</protein>